<evidence type="ECO:0000313" key="2">
    <source>
        <dbReference type="EnsemblMetazoa" id="CJA12852.1"/>
    </source>
</evidence>
<dbReference type="Pfam" id="PF10912">
    <property type="entry name" value="Glam1"/>
    <property type="match status" value="1"/>
</dbReference>
<feature type="transmembrane region" description="Helical" evidence="1">
    <location>
        <begin position="50"/>
        <end position="66"/>
    </location>
</feature>
<reference evidence="2" key="2">
    <citation type="submission" date="2022-06" db="UniProtKB">
        <authorList>
            <consortium name="EnsemblMetazoa"/>
        </authorList>
    </citation>
    <scope>IDENTIFICATION</scope>
    <source>
        <strain evidence="2">DF5081</strain>
    </source>
</reference>
<feature type="transmembrane region" description="Helical" evidence="1">
    <location>
        <begin position="21"/>
        <end position="44"/>
    </location>
</feature>
<keyword evidence="1" id="KW-1133">Transmembrane helix</keyword>
<organism evidence="2 3">
    <name type="scientific">Caenorhabditis japonica</name>
    <dbReference type="NCBI Taxonomy" id="281687"/>
    <lineage>
        <taxon>Eukaryota</taxon>
        <taxon>Metazoa</taxon>
        <taxon>Ecdysozoa</taxon>
        <taxon>Nematoda</taxon>
        <taxon>Chromadorea</taxon>
        <taxon>Rhabditida</taxon>
        <taxon>Rhabditina</taxon>
        <taxon>Rhabditomorpha</taxon>
        <taxon>Rhabditoidea</taxon>
        <taxon>Rhabditidae</taxon>
        <taxon>Peloderinae</taxon>
        <taxon>Caenorhabditis</taxon>
    </lineage>
</organism>
<feature type="transmembrane region" description="Helical" evidence="1">
    <location>
        <begin position="78"/>
        <end position="97"/>
    </location>
</feature>
<dbReference type="AlphaFoldDB" id="A0A8R1I168"/>
<accession>A0A8R1I168</accession>
<dbReference type="PANTHER" id="PTHR35013:SF6">
    <property type="entry name" value="TRANSMEMBRANE PROTEIN"/>
    <property type="match status" value="1"/>
</dbReference>
<dbReference type="OMA" id="IWPVMFA"/>
<keyword evidence="3" id="KW-1185">Reference proteome</keyword>
<feature type="transmembrane region" description="Helical" evidence="1">
    <location>
        <begin position="137"/>
        <end position="156"/>
    </location>
</feature>
<protein>
    <submittedName>
        <fullName evidence="2">Uncharacterized protein</fullName>
    </submittedName>
</protein>
<dbReference type="InterPro" id="IPR024483">
    <property type="entry name" value="Glam1"/>
</dbReference>
<keyword evidence="1" id="KW-0472">Membrane</keyword>
<keyword evidence="1" id="KW-0812">Transmembrane</keyword>
<proteinExistence type="predicted"/>
<reference evidence="3" key="1">
    <citation type="submission" date="2010-08" db="EMBL/GenBank/DDBJ databases">
        <authorList>
            <consortium name="Caenorhabditis japonica Sequencing Consortium"/>
            <person name="Wilson R.K."/>
        </authorList>
    </citation>
    <scope>NUCLEOTIDE SEQUENCE [LARGE SCALE GENOMIC DNA]</scope>
    <source>
        <strain evidence="3">DF5081</strain>
    </source>
</reference>
<evidence type="ECO:0000256" key="1">
    <source>
        <dbReference type="SAM" id="Phobius"/>
    </source>
</evidence>
<dbReference type="Proteomes" id="UP000005237">
    <property type="component" value="Unassembled WGS sequence"/>
</dbReference>
<name>A0A8R1I168_CAEJA</name>
<evidence type="ECO:0000313" key="3">
    <source>
        <dbReference type="Proteomes" id="UP000005237"/>
    </source>
</evidence>
<dbReference type="PANTHER" id="PTHR35013">
    <property type="entry name" value="PROTEIN CBG22618-RELATED"/>
    <property type="match status" value="1"/>
</dbReference>
<sequence length="178" mass="19774">MDYGQPLGLDPPKFCYIPARPLVCGLSLLGIVRGVVFFIIANTWQERTPHFIFVALNALLLFGAARNNEPALKWSQRVVAVCIVLAALQFLILPVMYSSMVASGIADNSTVSFEEFDVFDKQPTKNTMFVRGMLSGYAFEVACSLLIGVQLVKYVLVRRLWMYSKSVEIAGGNQYIVP</sequence>
<dbReference type="EnsemblMetazoa" id="CJA12852.1">
    <property type="protein sequence ID" value="CJA12852.1"/>
    <property type="gene ID" value="WBGene00132056"/>
</dbReference>